<gene>
    <name evidence="3" type="ORF">ABIA52_001011</name>
</gene>
<evidence type="ECO:0000256" key="1">
    <source>
        <dbReference type="SAM" id="MobiDB-lite"/>
    </source>
</evidence>
<keyword evidence="4" id="KW-1185">Reference proteome</keyword>
<dbReference type="Pfam" id="PF04230">
    <property type="entry name" value="PS_pyruv_trans"/>
    <property type="match status" value="1"/>
</dbReference>
<feature type="region of interest" description="Disordered" evidence="1">
    <location>
        <begin position="1"/>
        <end position="28"/>
    </location>
</feature>
<evidence type="ECO:0000259" key="2">
    <source>
        <dbReference type="Pfam" id="PF04230"/>
    </source>
</evidence>
<proteinExistence type="predicted"/>
<dbReference type="InterPro" id="IPR007345">
    <property type="entry name" value="Polysacch_pyruvyl_Trfase"/>
</dbReference>
<dbReference type="EMBL" id="JBIYEW010000003">
    <property type="protein sequence ID" value="MFK4638122.1"/>
    <property type="molecule type" value="Genomic_DNA"/>
</dbReference>
<accession>A0ABW8N279</accession>
<comment type="caution">
    <text evidence="3">The sequence shown here is derived from an EMBL/GenBank/DDBJ whole genome shotgun (WGS) entry which is preliminary data.</text>
</comment>
<reference evidence="3 4" key="1">
    <citation type="submission" date="2024-10" db="EMBL/GenBank/DDBJ databases">
        <title>Novel secondary metabolite-producing bacteria for plant disease control.</title>
        <authorList>
            <person name="Chevrette M."/>
        </authorList>
    </citation>
    <scope>NUCLEOTIDE SEQUENCE [LARGE SCALE GENOMIC DNA]</scope>
    <source>
        <strain evidence="3 4">J30 TE3557</strain>
    </source>
</reference>
<organism evidence="3 4">
    <name type="scientific">Paenarthrobacter histidinolovorans</name>
    <dbReference type="NCBI Taxonomy" id="43664"/>
    <lineage>
        <taxon>Bacteria</taxon>
        <taxon>Bacillati</taxon>
        <taxon>Actinomycetota</taxon>
        <taxon>Actinomycetes</taxon>
        <taxon>Micrococcales</taxon>
        <taxon>Micrococcaceae</taxon>
        <taxon>Paenarthrobacter</taxon>
    </lineage>
</organism>
<evidence type="ECO:0000313" key="4">
    <source>
        <dbReference type="Proteomes" id="UP001620520"/>
    </source>
</evidence>
<dbReference type="RefSeq" id="WP_404593777.1">
    <property type="nucleotide sequence ID" value="NZ_JBIYEW010000003.1"/>
</dbReference>
<protein>
    <recommendedName>
        <fullName evidence="2">Polysaccharide pyruvyl transferase domain-containing protein</fullName>
    </recommendedName>
</protein>
<feature type="domain" description="Polysaccharide pyruvyl transferase" evidence="2">
    <location>
        <begin position="140"/>
        <end position="299"/>
    </location>
</feature>
<dbReference type="Proteomes" id="UP001620520">
    <property type="component" value="Unassembled WGS sequence"/>
</dbReference>
<name>A0ABW8N279_9MICC</name>
<sequence length="378" mass="40574">METELNQGSAAARSQPPERTGQSRTTTPEVFVWATGQDDNIGDSLLRRAYLDALRQLGSLHVWSGSASKGFSSGLGLKPDDRQLSSFREWYGAALNSSLRRPTFVAMNAGEVPVSRKGAARLAALALLATICRVRGGGGLWVGAGVPSSKPGLVLAYKAAARACVFVRWREPGSEAIVLHRGTAPDWAFALGDPTSDWLDHGSRTHMAVVLRGDRQEPTAEWIAWVKQLSDTLKLRPTLVVQVKRDCSRAAELADKLGAGLLAWDHEDHATQENAVRDLYGQSALVVGDRLHGLIVAATEGAVPLGWVESSKGKVGRHFKVVGLDWVGRHEGSAPEVLPVPTVEELAGLANELKVAVETARQNLVVTSEGIRQTLPAN</sequence>
<evidence type="ECO:0000313" key="3">
    <source>
        <dbReference type="EMBL" id="MFK4638122.1"/>
    </source>
</evidence>